<name>A0ABV1BV62_9FIRM</name>
<dbReference type="PRINTS" id="PR01713">
    <property type="entry name" value="NUCEPIMERASE"/>
</dbReference>
<evidence type="ECO:0000256" key="4">
    <source>
        <dbReference type="ARBA" id="ARBA00007637"/>
    </source>
</evidence>
<evidence type="ECO:0000256" key="1">
    <source>
        <dbReference type="ARBA" id="ARBA00000083"/>
    </source>
</evidence>
<dbReference type="GO" id="GO:0003978">
    <property type="term" value="F:UDP-glucose 4-epimerase activity"/>
    <property type="evidence" value="ECO:0007669"/>
    <property type="project" value="UniProtKB-EC"/>
</dbReference>
<keyword evidence="10" id="KW-0119">Carbohydrate metabolism</keyword>
<dbReference type="CDD" id="cd05247">
    <property type="entry name" value="UDP_G4E_1_SDR_e"/>
    <property type="match status" value="1"/>
</dbReference>
<keyword evidence="7 10" id="KW-0520">NAD</keyword>
<evidence type="ECO:0000256" key="6">
    <source>
        <dbReference type="ARBA" id="ARBA00018569"/>
    </source>
</evidence>
<dbReference type="Proteomes" id="UP001442364">
    <property type="component" value="Unassembled WGS sequence"/>
</dbReference>
<keyword evidence="8" id="KW-0299">Galactose metabolism</keyword>
<evidence type="ECO:0000256" key="3">
    <source>
        <dbReference type="ARBA" id="ARBA00004947"/>
    </source>
</evidence>
<dbReference type="NCBIfam" id="NF007956">
    <property type="entry name" value="PRK10675.1"/>
    <property type="match status" value="1"/>
</dbReference>
<feature type="domain" description="NAD-dependent epimerase/dehydratase" evidence="11">
    <location>
        <begin position="3"/>
        <end position="261"/>
    </location>
</feature>
<accession>A0ABV1BV62</accession>
<evidence type="ECO:0000313" key="12">
    <source>
        <dbReference type="EMBL" id="MEQ2378878.1"/>
    </source>
</evidence>
<evidence type="ECO:0000256" key="10">
    <source>
        <dbReference type="RuleBase" id="RU366046"/>
    </source>
</evidence>
<evidence type="ECO:0000256" key="7">
    <source>
        <dbReference type="ARBA" id="ARBA00023027"/>
    </source>
</evidence>
<dbReference type="InterPro" id="IPR005886">
    <property type="entry name" value="UDP_G4E"/>
</dbReference>
<dbReference type="PANTHER" id="PTHR43725:SF47">
    <property type="entry name" value="UDP-GLUCOSE 4-EPIMERASE"/>
    <property type="match status" value="1"/>
</dbReference>
<dbReference type="InterPro" id="IPR001509">
    <property type="entry name" value="Epimerase_deHydtase"/>
</dbReference>
<evidence type="ECO:0000256" key="9">
    <source>
        <dbReference type="ARBA" id="ARBA00023235"/>
    </source>
</evidence>
<comment type="similarity">
    <text evidence="4 10">Belongs to the NAD(P)-dependent epimerase/dehydratase family.</text>
</comment>
<dbReference type="Gene3D" id="3.40.50.720">
    <property type="entry name" value="NAD(P)-binding Rossmann-like Domain"/>
    <property type="match status" value="1"/>
</dbReference>
<dbReference type="NCBIfam" id="TIGR01179">
    <property type="entry name" value="galE"/>
    <property type="match status" value="1"/>
</dbReference>
<dbReference type="InterPro" id="IPR036291">
    <property type="entry name" value="NAD(P)-bd_dom_sf"/>
</dbReference>
<sequence>MVVLLAGGAGYIGSHTAVELLNAGHDVVIVDDYSNSCPESIKRVEEITGKSIVSYEADVKDKEAMTKIFADNKIDCVIHFAGLKAVGESTRLPAKYYRNNIDTTLTLLECMKEAGVKKIVFSSSATVYGEQKPPYVETMPRGACSNPYGWTKAMMEQILTDCANADSELTVILLRYFNPIGAHPSGKIGEDPQGIPNNLMPYVSQVAAGRREQLTIFGGDYDTPDGTCRRDYIHVVDLACGHLKAVEYAQSHKGVEIFNLGTGTPYSVLEIVNAFESSTGVKINYVIGDRRPGDLPDSWADASKAAKVLGWEAKKTLEDMCKDSWNWQSHNPNGYRQ</sequence>
<evidence type="ECO:0000313" key="13">
    <source>
        <dbReference type="Proteomes" id="UP001442364"/>
    </source>
</evidence>
<reference evidence="12 13" key="1">
    <citation type="submission" date="2024-03" db="EMBL/GenBank/DDBJ databases">
        <title>Human intestinal bacterial collection.</title>
        <authorList>
            <person name="Pauvert C."/>
            <person name="Hitch T.C.A."/>
            <person name="Clavel T."/>
        </authorList>
    </citation>
    <scope>NUCLEOTIDE SEQUENCE [LARGE SCALE GENOMIC DNA]</scope>
    <source>
        <strain evidence="12 13">CLA-AA-H255</strain>
    </source>
</reference>
<comment type="catalytic activity">
    <reaction evidence="1 10">
        <text>UDP-alpha-D-glucose = UDP-alpha-D-galactose</text>
        <dbReference type="Rhea" id="RHEA:22168"/>
        <dbReference type="ChEBI" id="CHEBI:58885"/>
        <dbReference type="ChEBI" id="CHEBI:66914"/>
        <dbReference type="EC" id="5.1.3.2"/>
    </reaction>
</comment>
<evidence type="ECO:0000256" key="5">
    <source>
        <dbReference type="ARBA" id="ARBA00013189"/>
    </source>
</evidence>
<comment type="cofactor">
    <cofactor evidence="2 10">
        <name>NAD(+)</name>
        <dbReference type="ChEBI" id="CHEBI:57540"/>
    </cofactor>
</comment>
<dbReference type="EC" id="5.1.3.2" evidence="5 10"/>
<dbReference type="EMBL" id="JBBMER010000002">
    <property type="protein sequence ID" value="MEQ2378878.1"/>
    <property type="molecule type" value="Genomic_DNA"/>
</dbReference>
<evidence type="ECO:0000256" key="8">
    <source>
        <dbReference type="ARBA" id="ARBA00023144"/>
    </source>
</evidence>
<protein>
    <recommendedName>
        <fullName evidence="6 10">UDP-glucose 4-epimerase</fullName>
        <ecNumber evidence="5 10">5.1.3.2</ecNumber>
    </recommendedName>
</protein>
<comment type="subunit">
    <text evidence="10">Homodimer.</text>
</comment>
<keyword evidence="13" id="KW-1185">Reference proteome</keyword>
<comment type="caution">
    <text evidence="12">The sequence shown here is derived from an EMBL/GenBank/DDBJ whole genome shotgun (WGS) entry which is preliminary data.</text>
</comment>
<evidence type="ECO:0000259" key="11">
    <source>
        <dbReference type="Pfam" id="PF01370"/>
    </source>
</evidence>
<dbReference type="SUPFAM" id="SSF51735">
    <property type="entry name" value="NAD(P)-binding Rossmann-fold domains"/>
    <property type="match status" value="1"/>
</dbReference>
<dbReference type="PANTHER" id="PTHR43725">
    <property type="entry name" value="UDP-GLUCOSE 4-EPIMERASE"/>
    <property type="match status" value="1"/>
</dbReference>
<evidence type="ECO:0000256" key="2">
    <source>
        <dbReference type="ARBA" id="ARBA00001911"/>
    </source>
</evidence>
<dbReference type="Gene3D" id="3.90.25.10">
    <property type="entry name" value="UDP-galactose 4-epimerase, domain 1"/>
    <property type="match status" value="1"/>
</dbReference>
<dbReference type="Pfam" id="PF01370">
    <property type="entry name" value="Epimerase"/>
    <property type="match status" value="1"/>
</dbReference>
<gene>
    <name evidence="12" type="primary">galE</name>
    <name evidence="12" type="ORF">WMO14_03125</name>
</gene>
<dbReference type="RefSeq" id="WP_055306095.1">
    <property type="nucleotide sequence ID" value="NZ_DAWCMB010000205.1"/>
</dbReference>
<organism evidence="12 13">
    <name type="scientific">[Lactobacillus] rogosae</name>
    <dbReference type="NCBI Taxonomy" id="706562"/>
    <lineage>
        <taxon>Bacteria</taxon>
        <taxon>Bacillati</taxon>
        <taxon>Bacillota</taxon>
        <taxon>Clostridia</taxon>
        <taxon>Lachnospirales</taxon>
        <taxon>Lachnospiraceae</taxon>
        <taxon>Lachnospira</taxon>
    </lineage>
</organism>
<keyword evidence="9 10" id="KW-0413">Isomerase</keyword>
<proteinExistence type="inferred from homology"/>
<comment type="pathway">
    <text evidence="3 10">Carbohydrate metabolism; galactose metabolism.</text>
</comment>